<evidence type="ECO:0000313" key="1">
    <source>
        <dbReference type="EMBL" id="MBO1363621.1"/>
    </source>
</evidence>
<keyword evidence="2" id="KW-1185">Reference proteome</keyword>
<reference evidence="1 2" key="1">
    <citation type="submission" date="2021-01" db="EMBL/GenBank/DDBJ databases">
        <title>Prevotella A2931 sp. nov.</title>
        <authorList>
            <person name="Buhl M."/>
            <person name="Oberhettinger P."/>
        </authorList>
    </citation>
    <scope>NUCLEOTIDE SEQUENCE [LARGE SCALE GENOMIC DNA]</scope>
    <source>
        <strain evidence="1 2">A2931</strain>
    </source>
</reference>
<gene>
    <name evidence="1" type="ORF">JHU38_07540</name>
</gene>
<evidence type="ECO:0008006" key="3">
    <source>
        <dbReference type="Google" id="ProtNLM"/>
    </source>
</evidence>
<evidence type="ECO:0000313" key="2">
    <source>
        <dbReference type="Proteomes" id="UP000664265"/>
    </source>
</evidence>
<sequence>MKAKKTIRTFYAWTLLLVFLSAFVLKSSHYHYVSCHSSHQTEACHHTVVQPSCSICEFTMHKATEAQFIEFVPVIKVTLLHKYIVSMQTVYRPVGSINSHSPPCQA</sequence>
<dbReference type="RefSeq" id="WP_107582237.1">
    <property type="nucleotide sequence ID" value="NZ_JAERMS010000021.1"/>
</dbReference>
<dbReference type="EMBL" id="JAERMS010000021">
    <property type="protein sequence ID" value="MBO1363621.1"/>
    <property type="molecule type" value="Genomic_DNA"/>
</dbReference>
<proteinExistence type="predicted"/>
<comment type="caution">
    <text evidence="1">The sequence shown here is derived from an EMBL/GenBank/DDBJ whole genome shotgun (WGS) entry which is preliminary data.</text>
</comment>
<protein>
    <recommendedName>
        <fullName evidence="3">Secreted protein</fullName>
    </recommendedName>
</protein>
<organism evidence="1 2">
    <name type="scientific">Prevotella illustrans</name>
    <dbReference type="NCBI Taxonomy" id="2800387"/>
    <lineage>
        <taxon>Bacteria</taxon>
        <taxon>Pseudomonadati</taxon>
        <taxon>Bacteroidota</taxon>
        <taxon>Bacteroidia</taxon>
        <taxon>Bacteroidales</taxon>
        <taxon>Prevotellaceae</taxon>
        <taxon>Prevotella</taxon>
    </lineage>
</organism>
<accession>A0ABS3M668</accession>
<name>A0ABS3M668_9BACT</name>
<dbReference type="Proteomes" id="UP000664265">
    <property type="component" value="Unassembled WGS sequence"/>
</dbReference>